<dbReference type="Pfam" id="PF00004">
    <property type="entry name" value="AAA"/>
    <property type="match status" value="1"/>
</dbReference>
<feature type="region of interest" description="Disordered" evidence="9">
    <location>
        <begin position="342"/>
        <end position="371"/>
    </location>
</feature>
<dbReference type="SUPFAM" id="SSF52540">
    <property type="entry name" value="P-loop containing nucleoside triphosphate hydrolases"/>
    <property type="match status" value="1"/>
</dbReference>
<evidence type="ECO:0000256" key="4">
    <source>
        <dbReference type="ARBA" id="ARBA00022741"/>
    </source>
</evidence>
<evidence type="ECO:0000256" key="8">
    <source>
        <dbReference type="HAMAP-Rule" id="MF_03023"/>
    </source>
</evidence>
<dbReference type="GO" id="GO:0005874">
    <property type="term" value="C:microtubule"/>
    <property type="evidence" value="ECO:0007669"/>
    <property type="project" value="UniProtKB-KW"/>
</dbReference>
<name>G0U5B1_TRYVY</name>
<dbReference type="InterPro" id="IPR027417">
    <property type="entry name" value="P-loop_NTPase"/>
</dbReference>
<evidence type="ECO:0000256" key="9">
    <source>
        <dbReference type="SAM" id="MobiDB-lite"/>
    </source>
</evidence>
<evidence type="ECO:0000256" key="7">
    <source>
        <dbReference type="ARBA" id="ARBA00023235"/>
    </source>
</evidence>
<evidence type="ECO:0000256" key="1">
    <source>
        <dbReference type="ARBA" id="ARBA00004647"/>
    </source>
</evidence>
<dbReference type="VEuPathDB" id="TriTrypDB:TvY486_1001130"/>
<accession>G0U5B1</accession>
<dbReference type="InterPro" id="IPR041569">
    <property type="entry name" value="AAA_lid_3"/>
</dbReference>
<dbReference type="GO" id="GO:0008017">
    <property type="term" value="F:microtubule binding"/>
    <property type="evidence" value="ECO:0007669"/>
    <property type="project" value="UniProtKB-UniRule"/>
</dbReference>
<evidence type="ECO:0000256" key="6">
    <source>
        <dbReference type="ARBA" id="ARBA00023212"/>
    </source>
</evidence>
<dbReference type="GO" id="GO:0005737">
    <property type="term" value="C:cytoplasm"/>
    <property type="evidence" value="ECO:0007669"/>
    <property type="project" value="UniProtKB-UniRule"/>
</dbReference>
<comment type="function">
    <text evidence="8">Severs microtubules in an ATP-dependent manner. Microtubule severing may promote rapid reorganization of cellular microtubule arrays.</text>
</comment>
<comment type="subcellular location">
    <subcellularLocation>
        <location evidence="1">Cytoplasm</location>
        <location evidence="1">Cytoskeleton</location>
        <location evidence="1">Spindle pole</location>
    </subcellularLocation>
</comment>
<evidence type="ECO:0000256" key="3">
    <source>
        <dbReference type="ARBA" id="ARBA00022701"/>
    </source>
</evidence>
<gene>
    <name evidence="8" type="primary">KATNA1</name>
    <name evidence="11" type="ORF">TVY486_1001130</name>
</gene>
<dbReference type="Gene3D" id="3.40.50.300">
    <property type="entry name" value="P-loop containing nucleotide triphosphate hydrolases"/>
    <property type="match status" value="1"/>
</dbReference>
<comment type="catalytic activity">
    <reaction evidence="8">
        <text>n ATP + n H2O + a microtubule = n ADP + n phosphate + (n+1) alpha/beta tubulin heterodimers.</text>
        <dbReference type="EC" id="5.6.1.1"/>
    </reaction>
</comment>
<dbReference type="PANTHER" id="PTHR23074:SF78">
    <property type="entry name" value="KATANIN P60 ATPASE-CONTAINING SUBUNIT A-LIKE 2"/>
    <property type="match status" value="1"/>
</dbReference>
<evidence type="ECO:0000256" key="5">
    <source>
        <dbReference type="ARBA" id="ARBA00022840"/>
    </source>
</evidence>
<dbReference type="Pfam" id="PF09336">
    <property type="entry name" value="Vps4_C"/>
    <property type="match status" value="1"/>
</dbReference>
<dbReference type="HAMAP" id="MF_03023">
    <property type="entry name" value="Katanin_p60_A1"/>
    <property type="match status" value="1"/>
</dbReference>
<keyword evidence="2 8" id="KW-0963">Cytoplasm</keyword>
<feature type="domain" description="AAA+ ATPase" evidence="10">
    <location>
        <begin position="432"/>
        <end position="568"/>
    </location>
</feature>
<keyword evidence="4 8" id="KW-0547">Nucleotide-binding</keyword>
<dbReference type="EMBL" id="HE573026">
    <property type="protein sequence ID" value="CCC51059.1"/>
    <property type="molecule type" value="Genomic_DNA"/>
</dbReference>
<dbReference type="GO" id="GO:0005524">
    <property type="term" value="F:ATP binding"/>
    <property type="evidence" value="ECO:0007669"/>
    <property type="project" value="UniProtKB-KW"/>
</dbReference>
<dbReference type="AlphaFoldDB" id="G0U5B1"/>
<feature type="region of interest" description="Disordered" evidence="9">
    <location>
        <begin position="21"/>
        <end position="45"/>
    </location>
</feature>
<dbReference type="GO" id="GO:0000922">
    <property type="term" value="C:spindle pole"/>
    <property type="evidence" value="ECO:0007669"/>
    <property type="project" value="UniProtKB-SubCell"/>
</dbReference>
<comment type="similarity">
    <text evidence="8">Belongs to the AAA ATPase family. Katanin p60 subunit A1 subfamily.</text>
</comment>
<keyword evidence="6 8" id="KW-0206">Cytoskeleton</keyword>
<dbReference type="SMART" id="SM00382">
    <property type="entry name" value="AAA"/>
    <property type="match status" value="1"/>
</dbReference>
<evidence type="ECO:0000313" key="11">
    <source>
        <dbReference type="EMBL" id="CCC51059.1"/>
    </source>
</evidence>
<dbReference type="InterPro" id="IPR003959">
    <property type="entry name" value="ATPase_AAA_core"/>
</dbReference>
<dbReference type="Gene3D" id="1.10.8.60">
    <property type="match status" value="1"/>
</dbReference>
<keyword evidence="5 8" id="KW-0067">ATP-binding</keyword>
<feature type="compositionally biased region" description="Low complexity" evidence="9">
    <location>
        <begin position="21"/>
        <end position="42"/>
    </location>
</feature>
<dbReference type="InterPro" id="IPR003593">
    <property type="entry name" value="AAA+_ATPase"/>
</dbReference>
<dbReference type="EC" id="5.6.1.1" evidence="8"/>
<feature type="region of interest" description="Disordered" evidence="9">
    <location>
        <begin position="81"/>
        <end position="102"/>
    </location>
</feature>
<keyword evidence="7 8" id="KW-0413">Isomerase</keyword>
<evidence type="ECO:0000259" key="10">
    <source>
        <dbReference type="SMART" id="SM00382"/>
    </source>
</evidence>
<protein>
    <recommendedName>
        <fullName evidence="8">Katanin p60 ATPase-containing subunit A1</fullName>
        <shortName evidence="8">Katanin p60 subunit A1</shortName>
        <ecNumber evidence="8">5.6.1.1</ecNumber>
    </recommendedName>
    <alternativeName>
        <fullName evidence="8">p60 katanin</fullName>
    </alternativeName>
</protein>
<evidence type="ECO:0000256" key="2">
    <source>
        <dbReference type="ARBA" id="ARBA00022490"/>
    </source>
</evidence>
<dbReference type="InterPro" id="IPR028596">
    <property type="entry name" value="KATNA1"/>
</dbReference>
<dbReference type="PANTHER" id="PTHR23074">
    <property type="entry name" value="AAA DOMAIN-CONTAINING"/>
    <property type="match status" value="1"/>
</dbReference>
<feature type="binding site" evidence="8">
    <location>
        <begin position="440"/>
        <end position="447"/>
    </location>
    <ligand>
        <name>ATP</name>
        <dbReference type="ChEBI" id="CHEBI:30616"/>
    </ligand>
</feature>
<dbReference type="GO" id="GO:0016887">
    <property type="term" value="F:ATP hydrolysis activity"/>
    <property type="evidence" value="ECO:0007669"/>
    <property type="project" value="InterPro"/>
</dbReference>
<proteinExistence type="inferred from homology"/>
<sequence>MDTDIALQKAIYSSIQSQRISNSQYREYRSQPRNGSNNSSSRNGKRNALLREGIMPTVPRSLKVTDCPTFPTSQYRFASERPPWVSPLDEEDPSNKPVRLQQPSDRVPGWTLICSGGRVQRQNAMGSNILLICEEVHCAQAGKVHCPDLLLLRAVAPLPHNKRNACFTVQVQSLISQGRYAMFGMGLTPKAGEETSGLFAALVHYDPSGGIFLSVEKWRITEQETFERQELLEAMRTLRPIRERVTMGFVISHESASLCINGEVVCPVITLPGVKLGESLPILFATGGKVSLRDIAIVEGDKPPVNRLYGRVPHCTVSPKTSGKAKKGTLIIQEEQALPSNTYSSAEKNYSTGKSTNKKKSSNEKTGDQLVPALPPGISSEFVERIESEIIERSPNVLWEDIAGIPEAKRLLNEAVILPLVVPELFTGVVQPWKGVLLFGPPGTGKTMLARAVATSAKTTFFNISASSLISRYFGESEKMVRTLFILARHLAPSTIFFDEIDALMSVRGGNEHEASRRVKSEMLQQLDGLCNENDKHVLVLATTNRPWDLDEAMRRRLEKRIYIPLPDKEGRFSLLKKQTSTMSLSSDVDLEKIASERTEGFSGADMNLVVRDAAMMPMRRLIADKSPTEIAVMKKEGKMVVSDVTMEDFEMALKKIQPSVSQCSLRQFDEWSKEFGSI</sequence>
<keyword evidence="3 8" id="KW-0493">Microtubule</keyword>
<organism evidence="11">
    <name type="scientific">Trypanosoma vivax (strain Y486)</name>
    <dbReference type="NCBI Taxonomy" id="1055687"/>
    <lineage>
        <taxon>Eukaryota</taxon>
        <taxon>Discoba</taxon>
        <taxon>Euglenozoa</taxon>
        <taxon>Kinetoplastea</taxon>
        <taxon>Metakinetoplastina</taxon>
        <taxon>Trypanosomatida</taxon>
        <taxon>Trypanosomatidae</taxon>
        <taxon>Trypanosoma</taxon>
        <taxon>Duttonella</taxon>
    </lineage>
</organism>
<dbReference type="GO" id="GO:0008568">
    <property type="term" value="F:microtubule severing ATPase activity"/>
    <property type="evidence" value="ECO:0007669"/>
    <property type="project" value="UniProtKB-EC"/>
</dbReference>
<dbReference type="OMA" id="QGRYAMF"/>
<reference evidence="11" key="1">
    <citation type="journal article" date="2012" name="Proc. Natl. Acad. Sci. U.S.A.">
        <title>Antigenic diversity is generated by distinct evolutionary mechanisms in African trypanosome species.</title>
        <authorList>
            <person name="Jackson A.P."/>
            <person name="Berry A."/>
            <person name="Aslett M."/>
            <person name="Allison H.C."/>
            <person name="Burton P."/>
            <person name="Vavrova-Anderson J."/>
            <person name="Brown R."/>
            <person name="Browne H."/>
            <person name="Corton N."/>
            <person name="Hauser H."/>
            <person name="Gamble J."/>
            <person name="Gilderthorp R."/>
            <person name="Marcello L."/>
            <person name="McQuillan J."/>
            <person name="Otto T.D."/>
            <person name="Quail M.A."/>
            <person name="Sanders M.J."/>
            <person name="van Tonder A."/>
            <person name="Ginger M.L."/>
            <person name="Field M.C."/>
            <person name="Barry J.D."/>
            <person name="Hertz-Fowler C."/>
            <person name="Berriman M."/>
        </authorList>
    </citation>
    <scope>NUCLEOTIDE SEQUENCE</scope>
    <source>
        <strain evidence="11">Y486</strain>
    </source>
</reference>
<dbReference type="Pfam" id="PF17862">
    <property type="entry name" value="AAA_lid_3"/>
    <property type="match status" value="1"/>
</dbReference>
<dbReference type="FunFam" id="3.40.50.300:FF:000159">
    <property type="entry name" value="Katanin p60 ATPase-containing subunit A1"/>
    <property type="match status" value="1"/>
</dbReference>
<dbReference type="InterPro" id="IPR050304">
    <property type="entry name" value="MT-severing_AAA_ATPase"/>
</dbReference>
<dbReference type="InterPro" id="IPR015415">
    <property type="entry name" value="Spast_Vps4_C"/>
</dbReference>
<dbReference type="GO" id="GO:0051013">
    <property type="term" value="P:microtubule severing"/>
    <property type="evidence" value="ECO:0007669"/>
    <property type="project" value="UniProtKB-UniRule"/>
</dbReference>